<dbReference type="RefSeq" id="XP_016268481.1">
    <property type="nucleotide sequence ID" value="XM_016401428.1"/>
</dbReference>
<dbReference type="SUPFAM" id="SSF50182">
    <property type="entry name" value="Sm-like ribonucleoproteins"/>
    <property type="match status" value="1"/>
</dbReference>
<feature type="transmembrane region" description="Helical" evidence="7">
    <location>
        <begin position="46"/>
        <end position="69"/>
    </location>
</feature>
<dbReference type="Pfam" id="PF25886">
    <property type="entry name" value="Msy1"/>
    <property type="match status" value="1"/>
</dbReference>
<dbReference type="InterPro" id="IPR006685">
    <property type="entry name" value="MscS_channel_2nd"/>
</dbReference>
<keyword evidence="3 7" id="KW-0812">Transmembrane</keyword>
<sequence length="584" mass="65234">MTSCLPLARKCLFFFLIAALLVVPVAVGVAHPQTYVGGVELLWVGIWLETVWCAVWAASLFAFLVSRSVGLLATAFTKHPERWKEVGSRLELPLTMVLFSCFVLVSLFPLLRDHTLNSGSHLEWLNTAKAIVVTGCVSASINLVEKTVIQLIAVAFHQRAYAARIAINKFQIGLLVKVYTFCQKKTAKEDDEFVKRMSHLRTHAPALYAVRAQQAVARAFARVGNVAGQVLGDFASRKMENRDHPSQVVSSLLQTESGCQALSRRLHGTFVREGYDLITPKDLRSAFDNEEEAAVAFDMFDRDTNGDITMDELGALCLEIGQERKFLTNSLKDFNSITNKLDALLSSLVFVGMIVVFLSISSASAASFLMTVGGFFLGLSWAFAPTAQELLQSCVFVFVKHPFDIGDRVTIYRDIGPKGTDYFVNKMSLLYTEFKKLEGHVVTAPNSYLNTLFILNQRRSGPLAEAVPIVIRFGTTISQIDALRASLLNFVKSEKREFRDNVLTEIREVNEAYSLTLNIVFFFKSNWQNELIRLRRRNKFISALMMAMQEIGIEGPRRNQAGWSDGGPLYVTHQSITNQRGNDP</sequence>
<dbReference type="GO" id="GO:0005262">
    <property type="term" value="F:calcium channel activity"/>
    <property type="evidence" value="ECO:0007669"/>
    <property type="project" value="TreeGrafter"/>
</dbReference>
<proteinExistence type="inferred from homology"/>
<organism evidence="10 11">
    <name type="scientific">Exophiala oligosperma</name>
    <dbReference type="NCBI Taxonomy" id="215243"/>
    <lineage>
        <taxon>Eukaryota</taxon>
        <taxon>Fungi</taxon>
        <taxon>Dikarya</taxon>
        <taxon>Ascomycota</taxon>
        <taxon>Pezizomycotina</taxon>
        <taxon>Eurotiomycetes</taxon>
        <taxon>Chaetothyriomycetidae</taxon>
        <taxon>Chaetothyriales</taxon>
        <taxon>Herpotrichiellaceae</taxon>
        <taxon>Exophiala</taxon>
    </lineage>
</organism>
<dbReference type="GO" id="GO:0006874">
    <property type="term" value="P:intracellular calcium ion homeostasis"/>
    <property type="evidence" value="ECO:0007669"/>
    <property type="project" value="TreeGrafter"/>
</dbReference>
<comment type="similarity">
    <text evidence="2">Belongs to the MscS (TC 1.A.23) family.</text>
</comment>
<dbReference type="OrthoDB" id="544685at2759"/>
<dbReference type="PANTHER" id="PTHR31323">
    <property type="entry name" value="MECHANOSENSITIVE ION CHANNEL PROTEIN MSY2"/>
    <property type="match status" value="1"/>
</dbReference>
<evidence type="ECO:0000256" key="7">
    <source>
        <dbReference type="SAM" id="Phobius"/>
    </source>
</evidence>
<feature type="transmembrane region" description="Helical" evidence="7">
    <location>
        <begin position="90"/>
        <end position="111"/>
    </location>
</feature>
<keyword evidence="6 7" id="KW-0472">Membrane</keyword>
<feature type="transmembrane region" description="Helical" evidence="7">
    <location>
        <begin position="341"/>
        <end position="360"/>
    </location>
</feature>
<dbReference type="Proteomes" id="UP000053342">
    <property type="component" value="Unassembled WGS sequence"/>
</dbReference>
<comment type="subcellular location">
    <subcellularLocation>
        <location evidence="1">Endomembrane system</location>
        <topology evidence="1">Multi-pass membrane protein</topology>
    </subcellularLocation>
</comment>
<feature type="signal peptide" evidence="8">
    <location>
        <begin position="1"/>
        <end position="28"/>
    </location>
</feature>
<reference evidence="10 11" key="1">
    <citation type="submission" date="2015-01" db="EMBL/GenBank/DDBJ databases">
        <title>The Genome Sequence of Exophiala oligosperma CBS72588.</title>
        <authorList>
            <consortium name="The Broad Institute Genomics Platform"/>
            <person name="Cuomo C."/>
            <person name="de Hoog S."/>
            <person name="Gorbushina A."/>
            <person name="Stielow B."/>
            <person name="Teixiera M."/>
            <person name="Abouelleil A."/>
            <person name="Chapman S.B."/>
            <person name="Priest M."/>
            <person name="Young S.K."/>
            <person name="Wortman J."/>
            <person name="Nusbaum C."/>
            <person name="Birren B."/>
        </authorList>
    </citation>
    <scope>NUCLEOTIDE SEQUENCE [LARGE SCALE GENOMIC DNA]</scope>
    <source>
        <strain evidence="10 11">CBS 72588</strain>
    </source>
</reference>
<dbReference type="VEuPathDB" id="FungiDB:PV06_00870"/>
<evidence type="ECO:0000256" key="6">
    <source>
        <dbReference type="ARBA" id="ARBA00023136"/>
    </source>
</evidence>
<evidence type="ECO:0000313" key="11">
    <source>
        <dbReference type="Proteomes" id="UP000053342"/>
    </source>
</evidence>
<dbReference type="PROSITE" id="PS50222">
    <property type="entry name" value="EF_HAND_2"/>
    <property type="match status" value="1"/>
</dbReference>
<dbReference type="InterPro" id="IPR023408">
    <property type="entry name" value="MscS_beta-dom_sf"/>
</dbReference>
<dbReference type="InterPro" id="IPR058650">
    <property type="entry name" value="Msy1/2-like"/>
</dbReference>
<feature type="domain" description="EF-hand" evidence="9">
    <location>
        <begin position="288"/>
        <end position="323"/>
    </location>
</feature>
<dbReference type="InterPro" id="IPR002048">
    <property type="entry name" value="EF_hand_dom"/>
</dbReference>
<dbReference type="Gene3D" id="2.30.30.60">
    <property type="match status" value="1"/>
</dbReference>
<evidence type="ECO:0000256" key="3">
    <source>
        <dbReference type="ARBA" id="ARBA00022692"/>
    </source>
</evidence>
<dbReference type="SUPFAM" id="SSF47473">
    <property type="entry name" value="EF-hand"/>
    <property type="match status" value="1"/>
</dbReference>
<dbReference type="PIRSF" id="PIRSF017209">
    <property type="entry name" value="Memb_At2g17000_prd"/>
    <property type="match status" value="1"/>
</dbReference>
<feature type="chain" id="PRO_5002256285" description="EF-hand domain-containing protein" evidence="8">
    <location>
        <begin position="29"/>
        <end position="584"/>
    </location>
</feature>
<dbReference type="EMBL" id="KN847332">
    <property type="protein sequence ID" value="KIW48265.1"/>
    <property type="molecule type" value="Genomic_DNA"/>
</dbReference>
<dbReference type="PANTHER" id="PTHR31323:SF15">
    <property type="entry name" value="MECHANOSENSITIVE ION CHANNEL PROTEIN MSY1"/>
    <property type="match status" value="1"/>
</dbReference>
<evidence type="ECO:0000256" key="4">
    <source>
        <dbReference type="ARBA" id="ARBA00022837"/>
    </source>
</evidence>
<dbReference type="InterPro" id="IPR010920">
    <property type="entry name" value="LSM_dom_sf"/>
</dbReference>
<feature type="transmembrane region" description="Helical" evidence="7">
    <location>
        <begin position="131"/>
        <end position="156"/>
    </location>
</feature>
<keyword evidence="8" id="KW-0732">Signal</keyword>
<evidence type="ECO:0000259" key="9">
    <source>
        <dbReference type="PROSITE" id="PS50222"/>
    </source>
</evidence>
<keyword evidence="4" id="KW-0106">Calcium</keyword>
<dbReference type="AlphaFoldDB" id="A0A0D2E0D4"/>
<dbReference type="PROSITE" id="PS00018">
    <property type="entry name" value="EF_HAND_1"/>
    <property type="match status" value="1"/>
</dbReference>
<evidence type="ECO:0000256" key="2">
    <source>
        <dbReference type="ARBA" id="ARBA00008017"/>
    </source>
</evidence>
<dbReference type="Pfam" id="PF00924">
    <property type="entry name" value="MS_channel_2nd"/>
    <property type="match status" value="1"/>
</dbReference>
<name>A0A0D2E0D4_9EURO</name>
<evidence type="ECO:0000256" key="5">
    <source>
        <dbReference type="ARBA" id="ARBA00022989"/>
    </source>
</evidence>
<dbReference type="GO" id="GO:0016020">
    <property type="term" value="C:membrane"/>
    <property type="evidence" value="ECO:0007669"/>
    <property type="project" value="UniProtKB-SubCell"/>
</dbReference>
<dbReference type="InterPro" id="IPR016688">
    <property type="entry name" value="MscS-like_plants/fungi"/>
</dbReference>
<dbReference type="Gene3D" id="1.10.238.10">
    <property type="entry name" value="EF-hand"/>
    <property type="match status" value="1"/>
</dbReference>
<gene>
    <name evidence="10" type="ORF">PV06_00870</name>
</gene>
<evidence type="ECO:0000256" key="1">
    <source>
        <dbReference type="ARBA" id="ARBA00004127"/>
    </source>
</evidence>
<dbReference type="HOGENOM" id="CLU_010480_4_0_1"/>
<dbReference type="InterPro" id="IPR011992">
    <property type="entry name" value="EF-hand-dom_pair"/>
</dbReference>
<evidence type="ECO:0000313" key="10">
    <source>
        <dbReference type="EMBL" id="KIW48265.1"/>
    </source>
</evidence>
<accession>A0A0D2E0D4</accession>
<dbReference type="GO" id="GO:0005509">
    <property type="term" value="F:calcium ion binding"/>
    <property type="evidence" value="ECO:0007669"/>
    <property type="project" value="InterPro"/>
</dbReference>
<dbReference type="InterPro" id="IPR018247">
    <property type="entry name" value="EF_Hand_1_Ca_BS"/>
</dbReference>
<keyword evidence="11" id="KW-1185">Reference proteome</keyword>
<keyword evidence="5 7" id="KW-1133">Transmembrane helix</keyword>
<dbReference type="GeneID" id="27352944"/>
<evidence type="ECO:0000256" key="8">
    <source>
        <dbReference type="SAM" id="SignalP"/>
    </source>
</evidence>
<protein>
    <recommendedName>
        <fullName evidence="9">EF-hand domain-containing protein</fullName>
    </recommendedName>
</protein>